<accession>A0A2Z6B0S1</accession>
<reference evidence="1 2" key="1">
    <citation type="journal article" date="2018" name="Sci. Adv.">
        <title>Multi-heme cytochromes provide a pathway for survival in energy-limited environments.</title>
        <authorList>
            <person name="Deng X."/>
            <person name="Dohmae N."/>
            <person name="Nealson K.H."/>
            <person name="Hashimoto K."/>
            <person name="Okamoto A."/>
        </authorList>
    </citation>
    <scope>NUCLEOTIDE SEQUENCE [LARGE SCALE GENOMIC DNA]</scope>
    <source>
        <strain evidence="1 2">IS5</strain>
    </source>
</reference>
<dbReference type="Proteomes" id="UP000269883">
    <property type="component" value="Chromosome"/>
</dbReference>
<organism evidence="1 2">
    <name type="scientific">Desulfovibrio ferrophilus</name>
    <dbReference type="NCBI Taxonomy" id="241368"/>
    <lineage>
        <taxon>Bacteria</taxon>
        <taxon>Pseudomonadati</taxon>
        <taxon>Thermodesulfobacteriota</taxon>
        <taxon>Desulfovibrionia</taxon>
        <taxon>Desulfovibrionales</taxon>
        <taxon>Desulfovibrionaceae</taxon>
        <taxon>Desulfovibrio</taxon>
    </lineage>
</organism>
<gene>
    <name evidence="1" type="primary">cmuC</name>
    <name evidence="1" type="ORF">DFE_2383</name>
</gene>
<protein>
    <submittedName>
        <fullName evidence="1">CmuC protein</fullName>
    </submittedName>
</protein>
<dbReference type="KEGG" id="dfl:DFE_2383"/>
<dbReference type="OrthoDB" id="9954510at2"/>
<sequence length="69" mass="7890">MFFEWLFTECLLLFSLIVLVFRADAVMHSCLSVSRKVIAAGIRVVRQRVATSGRDDFYCFFPAHTLCGK</sequence>
<dbReference type="EMBL" id="AP017378">
    <property type="protein sequence ID" value="BBD09109.1"/>
    <property type="molecule type" value="Genomic_DNA"/>
</dbReference>
<name>A0A2Z6B0S1_9BACT</name>
<keyword evidence="2" id="KW-1185">Reference proteome</keyword>
<dbReference type="AlphaFoldDB" id="A0A2Z6B0S1"/>
<evidence type="ECO:0000313" key="2">
    <source>
        <dbReference type="Proteomes" id="UP000269883"/>
    </source>
</evidence>
<evidence type="ECO:0000313" key="1">
    <source>
        <dbReference type="EMBL" id="BBD09109.1"/>
    </source>
</evidence>
<dbReference type="RefSeq" id="WP_126379808.1">
    <property type="nucleotide sequence ID" value="NZ_AP017378.1"/>
</dbReference>
<proteinExistence type="predicted"/>